<accession>A0A9D4S4V1</accession>
<sequence length="77" mass="9342">MMKKMVELKRKIEEFKREKNTTEPGSSDYENRKGTSYNREYGQQNMDIERKVIVFYSSGFIENNRFRDCSDWFITPN</sequence>
<proteinExistence type="predicted"/>
<name>A0A9D4S4V1_DREPO</name>
<evidence type="ECO:0000313" key="3">
    <source>
        <dbReference type="Proteomes" id="UP000828390"/>
    </source>
</evidence>
<organism evidence="2 3">
    <name type="scientific">Dreissena polymorpha</name>
    <name type="common">Zebra mussel</name>
    <name type="synonym">Mytilus polymorpha</name>
    <dbReference type="NCBI Taxonomy" id="45954"/>
    <lineage>
        <taxon>Eukaryota</taxon>
        <taxon>Metazoa</taxon>
        <taxon>Spiralia</taxon>
        <taxon>Lophotrochozoa</taxon>
        <taxon>Mollusca</taxon>
        <taxon>Bivalvia</taxon>
        <taxon>Autobranchia</taxon>
        <taxon>Heteroconchia</taxon>
        <taxon>Euheterodonta</taxon>
        <taxon>Imparidentia</taxon>
        <taxon>Neoheterodontei</taxon>
        <taxon>Myida</taxon>
        <taxon>Dreissenoidea</taxon>
        <taxon>Dreissenidae</taxon>
        <taxon>Dreissena</taxon>
    </lineage>
</organism>
<evidence type="ECO:0000256" key="1">
    <source>
        <dbReference type="SAM" id="MobiDB-lite"/>
    </source>
</evidence>
<protein>
    <submittedName>
        <fullName evidence="2">Uncharacterized protein</fullName>
    </submittedName>
</protein>
<dbReference type="Proteomes" id="UP000828390">
    <property type="component" value="Unassembled WGS sequence"/>
</dbReference>
<evidence type="ECO:0000313" key="2">
    <source>
        <dbReference type="EMBL" id="KAH3889967.1"/>
    </source>
</evidence>
<reference evidence="2" key="2">
    <citation type="submission" date="2020-11" db="EMBL/GenBank/DDBJ databases">
        <authorList>
            <person name="McCartney M.A."/>
            <person name="Auch B."/>
            <person name="Kono T."/>
            <person name="Mallez S."/>
            <person name="Becker A."/>
            <person name="Gohl D.M."/>
            <person name="Silverstein K.A.T."/>
            <person name="Koren S."/>
            <person name="Bechman K.B."/>
            <person name="Herman A."/>
            <person name="Abrahante J.E."/>
            <person name="Garbe J."/>
        </authorList>
    </citation>
    <scope>NUCLEOTIDE SEQUENCE</scope>
    <source>
        <strain evidence="2">Duluth1</strain>
        <tissue evidence="2">Whole animal</tissue>
    </source>
</reference>
<dbReference type="AlphaFoldDB" id="A0A9D4S4V1"/>
<keyword evidence="3" id="KW-1185">Reference proteome</keyword>
<comment type="caution">
    <text evidence="2">The sequence shown here is derived from an EMBL/GenBank/DDBJ whole genome shotgun (WGS) entry which is preliminary data.</text>
</comment>
<reference evidence="2" key="1">
    <citation type="journal article" date="2019" name="bioRxiv">
        <title>The Genome of the Zebra Mussel, Dreissena polymorpha: A Resource for Invasive Species Research.</title>
        <authorList>
            <person name="McCartney M.A."/>
            <person name="Auch B."/>
            <person name="Kono T."/>
            <person name="Mallez S."/>
            <person name="Zhang Y."/>
            <person name="Obille A."/>
            <person name="Becker A."/>
            <person name="Abrahante J.E."/>
            <person name="Garbe J."/>
            <person name="Badalamenti J.P."/>
            <person name="Herman A."/>
            <person name="Mangelson H."/>
            <person name="Liachko I."/>
            <person name="Sullivan S."/>
            <person name="Sone E.D."/>
            <person name="Koren S."/>
            <person name="Silverstein K.A.T."/>
            <person name="Beckman K.B."/>
            <person name="Gohl D.M."/>
        </authorList>
    </citation>
    <scope>NUCLEOTIDE SEQUENCE</scope>
    <source>
        <strain evidence="2">Duluth1</strain>
        <tissue evidence="2">Whole animal</tissue>
    </source>
</reference>
<feature type="region of interest" description="Disordered" evidence="1">
    <location>
        <begin position="13"/>
        <end position="41"/>
    </location>
</feature>
<dbReference type="EMBL" id="JAIWYP010000001">
    <property type="protein sequence ID" value="KAH3889967.1"/>
    <property type="molecule type" value="Genomic_DNA"/>
</dbReference>
<gene>
    <name evidence="2" type="ORF">DPMN_014034</name>
</gene>